<feature type="region of interest" description="Disordered" evidence="1">
    <location>
        <begin position="299"/>
        <end position="385"/>
    </location>
</feature>
<reference evidence="2" key="1">
    <citation type="submission" date="2023-08" db="EMBL/GenBank/DDBJ databases">
        <authorList>
            <person name="Alioto T."/>
            <person name="Alioto T."/>
            <person name="Gomez Garrido J."/>
        </authorList>
    </citation>
    <scope>NUCLEOTIDE SEQUENCE</scope>
</reference>
<dbReference type="Proteomes" id="UP001178508">
    <property type="component" value="Chromosome 2"/>
</dbReference>
<feature type="compositionally biased region" description="Basic and acidic residues" evidence="1">
    <location>
        <begin position="299"/>
        <end position="323"/>
    </location>
</feature>
<sequence>MSRALTPESVGPLGYRPMAPLQQELDSACAEISNLRSEQRDERLAWRDEWIKLCHRIHNGKYKVNRLEGLIDVRENGFKEELQNNVQTIERLEAEIQRLNSSLKLRDEQVELIQRLQKEQEEKMWAQLKEERQKVHELREQLFQASQENLKAVSLSKSNETMLKLTKQQLEQRDKHIMELRREKEGLTQRLIETTTQLQNNETLQKKKRKDLEEENQILKTRVSELEKMNKDLVEKEERLTFRVEEAETAKERVIEKEKTLTDRIQELEEEKRALTHLVSLNKRGFLSRVFQKETEEEKTLQKQLKEKKKELRQLREREKEEEKEQEEEQREQQEEEREHGEEKSKNQDRGRKRVKKGLWTLRKKKNRNTRVEEVAGCSADVEEH</sequence>
<proteinExistence type="predicted"/>
<protein>
    <submittedName>
        <fullName evidence="2">Trichohyalin-like</fullName>
    </submittedName>
</protein>
<organism evidence="2 3">
    <name type="scientific">Xyrichtys novacula</name>
    <name type="common">Pearly razorfish</name>
    <name type="synonym">Hemipteronotus novacula</name>
    <dbReference type="NCBI Taxonomy" id="13765"/>
    <lineage>
        <taxon>Eukaryota</taxon>
        <taxon>Metazoa</taxon>
        <taxon>Chordata</taxon>
        <taxon>Craniata</taxon>
        <taxon>Vertebrata</taxon>
        <taxon>Euteleostomi</taxon>
        <taxon>Actinopterygii</taxon>
        <taxon>Neopterygii</taxon>
        <taxon>Teleostei</taxon>
        <taxon>Neoteleostei</taxon>
        <taxon>Acanthomorphata</taxon>
        <taxon>Eupercaria</taxon>
        <taxon>Labriformes</taxon>
        <taxon>Labridae</taxon>
        <taxon>Xyrichtys</taxon>
    </lineage>
</organism>
<dbReference type="EMBL" id="OY660865">
    <property type="protein sequence ID" value="CAJ1051202.1"/>
    <property type="molecule type" value="Genomic_DNA"/>
</dbReference>
<accession>A0AAV1ER00</accession>
<evidence type="ECO:0000313" key="3">
    <source>
        <dbReference type="Proteomes" id="UP001178508"/>
    </source>
</evidence>
<keyword evidence="3" id="KW-1185">Reference proteome</keyword>
<evidence type="ECO:0000256" key="1">
    <source>
        <dbReference type="SAM" id="MobiDB-lite"/>
    </source>
</evidence>
<evidence type="ECO:0000313" key="2">
    <source>
        <dbReference type="EMBL" id="CAJ1051202.1"/>
    </source>
</evidence>
<feature type="compositionally biased region" description="Basic residues" evidence="1">
    <location>
        <begin position="351"/>
        <end position="369"/>
    </location>
</feature>
<name>A0AAV1ER00_XYRNO</name>
<gene>
    <name evidence="2" type="ORF">XNOV1_A035947</name>
</gene>
<dbReference type="AlphaFoldDB" id="A0AAV1ER00"/>
<feature type="compositionally biased region" description="Basic and acidic residues" evidence="1">
    <location>
        <begin position="331"/>
        <end position="350"/>
    </location>
</feature>